<feature type="chain" id="PRO_5021185474" description="DUF19 domain-containing protein" evidence="1">
    <location>
        <begin position="24"/>
        <end position="160"/>
    </location>
</feature>
<evidence type="ECO:0000313" key="3">
    <source>
        <dbReference type="Proteomes" id="UP000499080"/>
    </source>
</evidence>
<sequence length="160" mass="17943">MMKPARSFVFFGFLICCLKASTSQEESNKPTKCDEDIAKVMCDEFQSQIEECAQLMPEDEQQFFKECSSELGVSTSENWSDILVGICSTDNPAQTSFDMVSCWNDKRNATIDEVKNDRIYPYDHFMCKKKIFKEAIGQTDCACQTEKGFSCGISPGVGLG</sequence>
<comment type="caution">
    <text evidence="2">The sequence shown here is derived from an EMBL/GenBank/DDBJ whole genome shotgun (WGS) entry which is preliminary data.</text>
</comment>
<proteinExistence type="predicted"/>
<dbReference type="AlphaFoldDB" id="A0A4Y2AZG9"/>
<name>A0A4Y2AZG9_ARAVE</name>
<organism evidence="2 3">
    <name type="scientific">Araneus ventricosus</name>
    <name type="common">Orbweaver spider</name>
    <name type="synonym">Epeira ventricosa</name>
    <dbReference type="NCBI Taxonomy" id="182803"/>
    <lineage>
        <taxon>Eukaryota</taxon>
        <taxon>Metazoa</taxon>
        <taxon>Ecdysozoa</taxon>
        <taxon>Arthropoda</taxon>
        <taxon>Chelicerata</taxon>
        <taxon>Arachnida</taxon>
        <taxon>Araneae</taxon>
        <taxon>Araneomorphae</taxon>
        <taxon>Entelegynae</taxon>
        <taxon>Araneoidea</taxon>
        <taxon>Araneidae</taxon>
        <taxon>Araneus</taxon>
    </lineage>
</organism>
<dbReference type="EMBL" id="BGPR01000036">
    <property type="protein sequence ID" value="GBL84254.1"/>
    <property type="molecule type" value="Genomic_DNA"/>
</dbReference>
<dbReference type="Proteomes" id="UP000499080">
    <property type="component" value="Unassembled WGS sequence"/>
</dbReference>
<keyword evidence="3" id="KW-1185">Reference proteome</keyword>
<evidence type="ECO:0000313" key="2">
    <source>
        <dbReference type="EMBL" id="GBL84254.1"/>
    </source>
</evidence>
<dbReference type="OrthoDB" id="6426350at2759"/>
<evidence type="ECO:0000256" key="1">
    <source>
        <dbReference type="SAM" id="SignalP"/>
    </source>
</evidence>
<accession>A0A4Y2AZG9</accession>
<feature type="signal peptide" evidence="1">
    <location>
        <begin position="1"/>
        <end position="23"/>
    </location>
</feature>
<evidence type="ECO:0008006" key="4">
    <source>
        <dbReference type="Google" id="ProtNLM"/>
    </source>
</evidence>
<keyword evidence="1" id="KW-0732">Signal</keyword>
<reference evidence="2 3" key="1">
    <citation type="journal article" date="2019" name="Sci. Rep.">
        <title>Orb-weaving spider Araneus ventricosus genome elucidates the spidroin gene catalogue.</title>
        <authorList>
            <person name="Kono N."/>
            <person name="Nakamura H."/>
            <person name="Ohtoshi R."/>
            <person name="Moran D.A.P."/>
            <person name="Shinohara A."/>
            <person name="Yoshida Y."/>
            <person name="Fujiwara M."/>
            <person name="Mori M."/>
            <person name="Tomita M."/>
            <person name="Arakawa K."/>
        </authorList>
    </citation>
    <scope>NUCLEOTIDE SEQUENCE [LARGE SCALE GENOMIC DNA]</scope>
</reference>
<protein>
    <recommendedName>
        <fullName evidence="4">DUF19 domain-containing protein</fullName>
    </recommendedName>
</protein>
<gene>
    <name evidence="2" type="ORF">AVEN_118642_1</name>
</gene>